<evidence type="ECO:0000256" key="1">
    <source>
        <dbReference type="SAM" id="MobiDB-lite"/>
    </source>
</evidence>
<organism evidence="3 4">
    <name type="scientific">Dipteronia dyeriana</name>
    <dbReference type="NCBI Taxonomy" id="168575"/>
    <lineage>
        <taxon>Eukaryota</taxon>
        <taxon>Viridiplantae</taxon>
        <taxon>Streptophyta</taxon>
        <taxon>Embryophyta</taxon>
        <taxon>Tracheophyta</taxon>
        <taxon>Spermatophyta</taxon>
        <taxon>Magnoliopsida</taxon>
        <taxon>eudicotyledons</taxon>
        <taxon>Gunneridae</taxon>
        <taxon>Pentapetalae</taxon>
        <taxon>rosids</taxon>
        <taxon>malvids</taxon>
        <taxon>Sapindales</taxon>
        <taxon>Sapindaceae</taxon>
        <taxon>Hippocastanoideae</taxon>
        <taxon>Acereae</taxon>
        <taxon>Dipteronia</taxon>
    </lineage>
</organism>
<comment type="caution">
    <text evidence="3">The sequence shown here is derived from an EMBL/GenBank/DDBJ whole genome shotgun (WGS) entry which is preliminary data.</text>
</comment>
<dbReference type="EMBL" id="JANJYI010000004">
    <property type="protein sequence ID" value="KAK2652573.1"/>
    <property type="molecule type" value="Genomic_DNA"/>
</dbReference>
<dbReference type="Proteomes" id="UP001280121">
    <property type="component" value="Unassembled WGS sequence"/>
</dbReference>
<evidence type="ECO:0000259" key="2">
    <source>
        <dbReference type="Pfam" id="PF12776"/>
    </source>
</evidence>
<dbReference type="Pfam" id="PF12776">
    <property type="entry name" value="Myb_DNA-bind_3"/>
    <property type="match status" value="1"/>
</dbReference>
<keyword evidence="4" id="KW-1185">Reference proteome</keyword>
<dbReference type="PANTHER" id="PTHR46250">
    <property type="entry name" value="MYB/SANT-LIKE DNA-BINDING DOMAIN PROTEIN-RELATED"/>
    <property type="match status" value="1"/>
</dbReference>
<evidence type="ECO:0000313" key="3">
    <source>
        <dbReference type="EMBL" id="KAK2652573.1"/>
    </source>
</evidence>
<accession>A0AAE0CJ89</accession>
<protein>
    <recommendedName>
        <fullName evidence="2">Myb/SANT-like domain-containing protein</fullName>
    </recommendedName>
</protein>
<feature type="domain" description="Myb/SANT-like" evidence="2">
    <location>
        <begin position="16"/>
        <end position="109"/>
    </location>
</feature>
<feature type="region of interest" description="Disordered" evidence="1">
    <location>
        <begin position="169"/>
        <end position="226"/>
    </location>
</feature>
<reference evidence="3" key="1">
    <citation type="journal article" date="2023" name="Plant J.">
        <title>Genome sequences and population genomics provide insights into the demographic history, inbreeding, and mutation load of two 'living fossil' tree species of Dipteronia.</title>
        <authorList>
            <person name="Feng Y."/>
            <person name="Comes H.P."/>
            <person name="Chen J."/>
            <person name="Zhu S."/>
            <person name="Lu R."/>
            <person name="Zhang X."/>
            <person name="Li P."/>
            <person name="Qiu J."/>
            <person name="Olsen K.M."/>
            <person name="Qiu Y."/>
        </authorList>
    </citation>
    <scope>NUCLEOTIDE SEQUENCE</scope>
    <source>
        <strain evidence="3">KIB01</strain>
    </source>
</reference>
<feature type="compositionally biased region" description="Polar residues" evidence="1">
    <location>
        <begin position="169"/>
        <end position="212"/>
    </location>
</feature>
<dbReference type="PANTHER" id="PTHR46250:SF15">
    <property type="entry name" value="OS01G0523800 PROTEIN"/>
    <property type="match status" value="1"/>
</dbReference>
<proteinExistence type="predicted"/>
<dbReference type="AlphaFoldDB" id="A0AAE0CJ89"/>
<evidence type="ECO:0000313" key="4">
    <source>
        <dbReference type="Proteomes" id="UP001280121"/>
    </source>
</evidence>
<dbReference type="InterPro" id="IPR024752">
    <property type="entry name" value="Myb/SANT-like_dom"/>
</dbReference>
<name>A0AAE0CJ89_9ROSI</name>
<sequence length="314" mass="35286">MDTSKTKGPGQNKRFWTEEEDSKLIESLLELNNDGRFKAEGSFKPGHLKELEKKLHEKLPRCDLLAKPHIESRMKTLKTHFQIVHDMLTGPNCSDFGWDTEKKTVTAKKTRMGCIYSVIDIQSHKEAASFKLKSFPYYDDLSMIFGKDRATGQHAETPADVEKQLQNEWGDNNLDDSTSNENIDNASDNNVDIQLVSKSSKRSQSQTECSSTSKKHRKNKSSGDLAEALTESTATLAAVIEKSSACLSKAIGEDLNEKHMQLGNELSRTTTLPIMERHKVFRLIVQDNALVSYFFSLPDELKDDWAKGILAGTI</sequence>
<gene>
    <name evidence="3" type="ORF">Ddye_012429</name>
</gene>